<dbReference type="PANTHER" id="PTHR47203">
    <property type="match status" value="1"/>
</dbReference>
<dbReference type="EMBL" id="AZGZ01000008">
    <property type="protein sequence ID" value="KZZ93619.1"/>
    <property type="molecule type" value="Genomic_DNA"/>
</dbReference>
<dbReference type="Pfam" id="PF00730">
    <property type="entry name" value="HhH-GPD"/>
    <property type="match status" value="1"/>
</dbReference>
<evidence type="ECO:0000256" key="1">
    <source>
        <dbReference type="SAM" id="MobiDB-lite"/>
    </source>
</evidence>
<feature type="region of interest" description="Disordered" evidence="1">
    <location>
        <begin position="1"/>
        <end position="91"/>
    </location>
</feature>
<dbReference type="CDD" id="cd00056">
    <property type="entry name" value="ENDO3c"/>
    <property type="match status" value="1"/>
</dbReference>
<dbReference type="AlphaFoldDB" id="A0A168A8W0"/>
<dbReference type="GO" id="GO:0006285">
    <property type="term" value="P:base-excision repair, AP site formation"/>
    <property type="evidence" value="ECO:0007669"/>
    <property type="project" value="UniProtKB-ARBA"/>
</dbReference>
<dbReference type="OrthoDB" id="5607at2759"/>
<feature type="compositionally biased region" description="Basic and acidic residues" evidence="1">
    <location>
        <begin position="31"/>
        <end position="47"/>
    </location>
</feature>
<organism evidence="3 4">
    <name type="scientific">Ascosphaera apis ARSEF 7405</name>
    <dbReference type="NCBI Taxonomy" id="392613"/>
    <lineage>
        <taxon>Eukaryota</taxon>
        <taxon>Fungi</taxon>
        <taxon>Dikarya</taxon>
        <taxon>Ascomycota</taxon>
        <taxon>Pezizomycotina</taxon>
        <taxon>Eurotiomycetes</taxon>
        <taxon>Eurotiomycetidae</taxon>
        <taxon>Onygenales</taxon>
        <taxon>Ascosphaeraceae</taxon>
        <taxon>Ascosphaera</taxon>
    </lineage>
</organism>
<proteinExistence type="predicted"/>
<dbReference type="InterPro" id="IPR011257">
    <property type="entry name" value="DNA_glycosylase"/>
</dbReference>
<evidence type="ECO:0000313" key="3">
    <source>
        <dbReference type="EMBL" id="KZZ93619.1"/>
    </source>
</evidence>
<evidence type="ECO:0000313" key="4">
    <source>
        <dbReference type="Proteomes" id="UP000242877"/>
    </source>
</evidence>
<reference evidence="3 4" key="1">
    <citation type="journal article" date="2016" name="Genome Biol. Evol.">
        <title>Divergent and convergent evolution of fungal pathogenicity.</title>
        <authorList>
            <person name="Shang Y."/>
            <person name="Xiao G."/>
            <person name="Zheng P."/>
            <person name="Cen K."/>
            <person name="Zhan S."/>
            <person name="Wang C."/>
        </authorList>
    </citation>
    <scope>NUCLEOTIDE SEQUENCE [LARGE SCALE GENOMIC DNA]</scope>
    <source>
        <strain evidence="3 4">ARSEF 7405</strain>
    </source>
</reference>
<dbReference type="SMART" id="SM00478">
    <property type="entry name" value="ENDO3c"/>
    <property type="match status" value="1"/>
</dbReference>
<comment type="caution">
    <text evidence="3">The sequence shown here is derived from an EMBL/GenBank/DDBJ whole genome shotgun (WGS) entry which is preliminary data.</text>
</comment>
<dbReference type="PANTHER" id="PTHR47203:SF1">
    <property type="entry name" value="HYPOTHETICAL BASE EXCISION DNA REPAIR PROTEIN (EUROFUNG)"/>
    <property type="match status" value="1"/>
</dbReference>
<keyword evidence="4" id="KW-1185">Reference proteome</keyword>
<gene>
    <name evidence="3" type="ORF">AAP_02411</name>
</gene>
<dbReference type="VEuPathDB" id="FungiDB:AAP_02411"/>
<dbReference type="Proteomes" id="UP000242877">
    <property type="component" value="Unassembled WGS sequence"/>
</dbReference>
<sequence>MRVTRSRTRAQTASLLKEEAEQQQLTTTSVKLEDQEQPLLEKIEATESKPALIKTDDFEEKTPVRTSKKRTASQAQLDVDPFPDWPSPTPEQCQEVHTLLSNLHGDIEVPPIITDPAAAEEEIAATKRQKSVLNSLVGTILSCNTTAANCHAAVEGLAREFPSGQKGFDSGIDYEQVRVAKLERICDAIRPAGLANIRGKNIKAILDIIYHENLEKKVDQDSKTVKTDADEPEIKNVKKEEGDNDTSSINMKQPASLTSLSLEHLRTLSTPHVQEQLMRFPGVGVKVAACVLLFNLHRPVFAVDTHIFRLSKWLGWVPPEKSNEITAFRHLQARIPDPLKYPLHLLLVTHGRRCTRCKAIMSNGKGKSGREDCVVEHLMKRFRRGK</sequence>
<dbReference type="InterPro" id="IPR023170">
    <property type="entry name" value="HhH_base_excis_C"/>
</dbReference>
<protein>
    <submittedName>
        <fullName evidence="3">HhH-GPD family base excision DNA repair protein</fullName>
    </submittedName>
</protein>
<dbReference type="SUPFAM" id="SSF48150">
    <property type="entry name" value="DNA-glycosylase"/>
    <property type="match status" value="1"/>
</dbReference>
<feature type="domain" description="HhH-GPD" evidence="2">
    <location>
        <begin position="141"/>
        <end position="353"/>
    </location>
</feature>
<feature type="compositionally biased region" description="Basic and acidic residues" evidence="1">
    <location>
        <begin position="220"/>
        <end position="241"/>
    </location>
</feature>
<feature type="region of interest" description="Disordered" evidence="1">
    <location>
        <begin position="220"/>
        <end position="251"/>
    </location>
</feature>
<accession>A0A168A8W0</accession>
<dbReference type="Gene3D" id="1.10.340.30">
    <property type="entry name" value="Hypothetical protein, domain 2"/>
    <property type="match status" value="2"/>
</dbReference>
<dbReference type="GO" id="GO:0000702">
    <property type="term" value="F:oxidized base lesion DNA N-glycosylase activity"/>
    <property type="evidence" value="ECO:0007669"/>
    <property type="project" value="UniProtKB-ARBA"/>
</dbReference>
<dbReference type="Gene3D" id="1.10.1670.10">
    <property type="entry name" value="Helix-hairpin-Helix base-excision DNA repair enzymes (C-terminal)"/>
    <property type="match status" value="1"/>
</dbReference>
<evidence type="ECO:0000259" key="2">
    <source>
        <dbReference type="SMART" id="SM00478"/>
    </source>
</evidence>
<name>A0A168A8W0_9EURO</name>
<dbReference type="InterPro" id="IPR003265">
    <property type="entry name" value="HhH-GPD_domain"/>
</dbReference>
<feature type="compositionally biased region" description="Basic and acidic residues" evidence="1">
    <location>
        <begin position="54"/>
        <end position="63"/>
    </location>
</feature>